<dbReference type="Pfam" id="PF00544">
    <property type="entry name" value="Pectate_lyase_4"/>
    <property type="match status" value="1"/>
</dbReference>
<comment type="subcellular location">
    <subcellularLocation>
        <location evidence="3">Secreted</location>
    </subcellularLocation>
</comment>
<comment type="similarity">
    <text evidence="1 3">Belongs to the polysaccharide lyase 1 family.</text>
</comment>
<reference evidence="5 6" key="1">
    <citation type="submission" date="2016-08" db="EMBL/GenBank/DDBJ databases">
        <title>Genomes of anaerobic fungi encode conserved fungal cellulosomes for biomass hydrolysis.</title>
        <authorList>
            <consortium name="DOE Joint Genome Institute"/>
            <person name="Haitjema C.H."/>
            <person name="Gilmore S.P."/>
            <person name="Henske J.K."/>
            <person name="Solomon K.V."/>
            <person name="De Groot R."/>
            <person name="Kuo A."/>
            <person name="Mondo S.J."/>
            <person name="Salamov A.A."/>
            <person name="Labutti K."/>
            <person name="Zhao Z."/>
            <person name="Chiniquy J."/>
            <person name="Barry K."/>
            <person name="Brewer H.M."/>
            <person name="Purvine S.O."/>
            <person name="Wright A.T."/>
            <person name="Boxma B."/>
            <person name="Van Alen T."/>
            <person name="Hackstein J.H."/>
            <person name="Baker S.E."/>
            <person name="Grigoriev I.V."/>
            <person name="O'Malley M.A."/>
        </authorList>
    </citation>
    <scope>NUCLEOTIDE SEQUENCE [LARGE SCALE GENOMIC DNA]</scope>
    <source>
        <strain evidence="6">finn</strain>
    </source>
</reference>
<evidence type="ECO:0000256" key="1">
    <source>
        <dbReference type="ARBA" id="ARBA00010980"/>
    </source>
</evidence>
<reference evidence="5 6" key="2">
    <citation type="submission" date="2016-08" db="EMBL/GenBank/DDBJ databases">
        <title>Pervasive Adenine N6-methylation of Active Genes in Fungi.</title>
        <authorList>
            <consortium name="DOE Joint Genome Institute"/>
            <person name="Mondo S.J."/>
            <person name="Dannebaum R.O."/>
            <person name="Kuo R.C."/>
            <person name="Labutti K."/>
            <person name="Haridas S."/>
            <person name="Kuo A."/>
            <person name="Salamov A."/>
            <person name="Ahrendt S.R."/>
            <person name="Lipzen A."/>
            <person name="Sullivan W."/>
            <person name="Andreopoulos W.B."/>
            <person name="Clum A."/>
            <person name="Lindquist E."/>
            <person name="Daum C."/>
            <person name="Ramamoorthy G.K."/>
            <person name="Gryganskyi A."/>
            <person name="Culley D."/>
            <person name="Magnuson J.K."/>
            <person name="James T.Y."/>
            <person name="O'Malley M.A."/>
            <person name="Stajich J.E."/>
            <person name="Spatafora J.W."/>
            <person name="Visel A."/>
            <person name="Grigoriev I.V."/>
        </authorList>
    </citation>
    <scope>NUCLEOTIDE SEQUENCE [LARGE SCALE GENOMIC DNA]</scope>
    <source>
        <strain evidence="6">finn</strain>
    </source>
</reference>
<dbReference type="STRING" id="1754191.A0A1Y1V9P0"/>
<dbReference type="SMART" id="SM00656">
    <property type="entry name" value="Amb_all"/>
    <property type="match status" value="1"/>
</dbReference>
<organism evidence="5 6">
    <name type="scientific">Piromyces finnis</name>
    <dbReference type="NCBI Taxonomy" id="1754191"/>
    <lineage>
        <taxon>Eukaryota</taxon>
        <taxon>Fungi</taxon>
        <taxon>Fungi incertae sedis</taxon>
        <taxon>Chytridiomycota</taxon>
        <taxon>Chytridiomycota incertae sedis</taxon>
        <taxon>Neocallimastigomycetes</taxon>
        <taxon>Neocallimastigales</taxon>
        <taxon>Neocallimastigaceae</taxon>
        <taxon>Piromyces</taxon>
    </lineage>
</organism>
<evidence type="ECO:0000259" key="4">
    <source>
        <dbReference type="SMART" id="SM00656"/>
    </source>
</evidence>
<proteinExistence type="inferred from homology"/>
<dbReference type="SUPFAM" id="SSF51126">
    <property type="entry name" value="Pectin lyase-like"/>
    <property type="match status" value="1"/>
</dbReference>
<sequence length="524" mass="59898">MLSKKNFQFIFTSLFLYSLNRTFVLSRNIDILKRNYSITNNIDTPKDRKPIGFGRNTVGGDVEESTIYNIYNLEEFFKALDNQGHPDDPKIIYVNGKIQGNIKKIITNKKRSISTDFENEESDDLIESIDESIDVEAFIEDSDFEEEIQYMTESDYAPGYSISDYLSCFGEDGKVWENSDECNHLEELRLQGHINQRDAIMLRIGNNTSIYGVDENSRLQDIFLNIKGSDQVIVRHLTVDTPRDFFSEWDPTDGINGSWNAAFTGIAIENSTNVWIDNCHITDGEHSIVEAGKKFGTYIELHDGALDIWRGADYITISNCRFSDHQKTMLIGSSDSMKTDAGKFHITLYNNVFENCKERLPRVRFGKVHIFNNYYYSTTDSSNGYNSLSAGYYNDPKVFANYFIGLGVECDITSQYNYFLYEGTEDIPDSETIVVYSYGGYTFSDVGSLYNGHTFDPEAIANESFEIKKASRIESDALKGKNPPAWTNATFNNKSFNPSEYYDYEVIEDMNVILSLVKRTIPEF</sequence>
<gene>
    <name evidence="5" type="ORF">BCR36DRAFT_412394</name>
</gene>
<feature type="domain" description="Pectate lyase" evidence="4">
    <location>
        <begin position="175"/>
        <end position="425"/>
    </location>
</feature>
<dbReference type="Proteomes" id="UP000193719">
    <property type="component" value="Unassembled WGS sequence"/>
</dbReference>
<dbReference type="InterPro" id="IPR012334">
    <property type="entry name" value="Pectin_lyas_fold"/>
</dbReference>
<dbReference type="PANTHER" id="PTHR31683:SF18">
    <property type="entry name" value="PECTATE LYASE 21-RELATED"/>
    <property type="match status" value="1"/>
</dbReference>
<accession>A0A1Y1V9P0</accession>
<dbReference type="GO" id="GO:0030570">
    <property type="term" value="F:pectate lyase activity"/>
    <property type="evidence" value="ECO:0007669"/>
    <property type="project" value="InterPro"/>
</dbReference>
<keyword evidence="3" id="KW-0964">Secreted</keyword>
<comment type="caution">
    <text evidence="5">The sequence shown here is derived from an EMBL/GenBank/DDBJ whole genome shotgun (WGS) entry which is preliminary data.</text>
</comment>
<protein>
    <submittedName>
        <fullName evidence="5">Pectin lyase-like protein</fullName>
    </submittedName>
</protein>
<evidence type="ECO:0000256" key="3">
    <source>
        <dbReference type="RuleBase" id="RU361173"/>
    </source>
</evidence>
<dbReference type="OrthoDB" id="1637350at2759"/>
<dbReference type="EMBL" id="MCFH01000021">
    <property type="protein sequence ID" value="ORX50372.1"/>
    <property type="molecule type" value="Genomic_DNA"/>
</dbReference>
<keyword evidence="2 3" id="KW-0456">Lyase</keyword>
<dbReference type="AlphaFoldDB" id="A0A1Y1V9P0"/>
<dbReference type="PANTHER" id="PTHR31683">
    <property type="entry name" value="PECTATE LYASE 18-RELATED"/>
    <property type="match status" value="1"/>
</dbReference>
<dbReference type="GO" id="GO:0000272">
    <property type="term" value="P:polysaccharide catabolic process"/>
    <property type="evidence" value="ECO:0007669"/>
    <property type="project" value="UniProtKB-KW"/>
</dbReference>
<evidence type="ECO:0000313" key="5">
    <source>
        <dbReference type="EMBL" id="ORX50372.1"/>
    </source>
</evidence>
<dbReference type="InterPro" id="IPR045032">
    <property type="entry name" value="PEL"/>
</dbReference>
<dbReference type="InterPro" id="IPR011050">
    <property type="entry name" value="Pectin_lyase_fold/virulence"/>
</dbReference>
<dbReference type="GO" id="GO:0005576">
    <property type="term" value="C:extracellular region"/>
    <property type="evidence" value="ECO:0007669"/>
    <property type="project" value="UniProtKB-SubCell"/>
</dbReference>
<keyword evidence="3" id="KW-0624">Polysaccharide degradation</keyword>
<dbReference type="InterPro" id="IPR002022">
    <property type="entry name" value="Pec_lyase"/>
</dbReference>
<keyword evidence="6" id="KW-1185">Reference proteome</keyword>
<evidence type="ECO:0000313" key="6">
    <source>
        <dbReference type="Proteomes" id="UP000193719"/>
    </source>
</evidence>
<keyword evidence="3" id="KW-0119">Carbohydrate metabolism</keyword>
<dbReference type="Gene3D" id="2.160.20.10">
    <property type="entry name" value="Single-stranded right-handed beta-helix, Pectin lyase-like"/>
    <property type="match status" value="1"/>
</dbReference>
<name>A0A1Y1V9P0_9FUNG</name>
<evidence type="ECO:0000256" key="2">
    <source>
        <dbReference type="ARBA" id="ARBA00023239"/>
    </source>
</evidence>